<name>A0A4R0G505_9ACTN</name>
<keyword evidence="2" id="KW-0031">Aminopeptidase</keyword>
<dbReference type="InterPro" id="IPR046450">
    <property type="entry name" value="PA_dom_sf"/>
</dbReference>
<evidence type="ECO:0000313" key="11">
    <source>
        <dbReference type="EMBL" id="TCB90982.1"/>
    </source>
</evidence>
<protein>
    <submittedName>
        <fullName evidence="11">M28 family peptidase</fullName>
    </submittedName>
</protein>
<organism evidence="11 12">
    <name type="scientific">Micromonospora zingiberis</name>
    <dbReference type="NCBI Taxonomy" id="2053011"/>
    <lineage>
        <taxon>Bacteria</taxon>
        <taxon>Bacillati</taxon>
        <taxon>Actinomycetota</taxon>
        <taxon>Actinomycetes</taxon>
        <taxon>Micromonosporales</taxon>
        <taxon>Micromonosporaceae</taxon>
        <taxon>Micromonospora</taxon>
    </lineage>
</organism>
<dbReference type="GO" id="GO:0008235">
    <property type="term" value="F:metalloexopeptidase activity"/>
    <property type="evidence" value="ECO:0007669"/>
    <property type="project" value="InterPro"/>
</dbReference>
<evidence type="ECO:0000256" key="8">
    <source>
        <dbReference type="SAM" id="MobiDB-lite"/>
    </source>
</evidence>
<feature type="domain" description="Peptidase M28" evidence="10">
    <location>
        <begin position="344"/>
        <end position="543"/>
    </location>
</feature>
<dbReference type="GO" id="GO:0006508">
    <property type="term" value="P:proteolysis"/>
    <property type="evidence" value="ECO:0007669"/>
    <property type="project" value="UniProtKB-KW"/>
</dbReference>
<evidence type="ECO:0000313" key="12">
    <source>
        <dbReference type="Proteomes" id="UP000292274"/>
    </source>
</evidence>
<dbReference type="Gene3D" id="3.50.30.30">
    <property type="match status" value="1"/>
</dbReference>
<dbReference type="Gene3D" id="3.40.630.10">
    <property type="entry name" value="Zn peptidases"/>
    <property type="match status" value="1"/>
</dbReference>
<keyword evidence="3" id="KW-0645">Protease</keyword>
<feature type="domain" description="PA" evidence="9">
    <location>
        <begin position="230"/>
        <end position="320"/>
    </location>
</feature>
<accession>A0A4R0G505</accession>
<evidence type="ECO:0000259" key="10">
    <source>
        <dbReference type="Pfam" id="PF04389"/>
    </source>
</evidence>
<evidence type="ECO:0000256" key="7">
    <source>
        <dbReference type="ARBA" id="ARBA00022833"/>
    </source>
</evidence>
<evidence type="ECO:0000256" key="3">
    <source>
        <dbReference type="ARBA" id="ARBA00022670"/>
    </source>
</evidence>
<dbReference type="CDD" id="cd03876">
    <property type="entry name" value="M28_SGAP_like"/>
    <property type="match status" value="1"/>
</dbReference>
<evidence type="ECO:0000256" key="2">
    <source>
        <dbReference type="ARBA" id="ARBA00022438"/>
    </source>
</evidence>
<dbReference type="PANTHER" id="PTHR12147">
    <property type="entry name" value="METALLOPEPTIDASE M28 FAMILY MEMBER"/>
    <property type="match status" value="1"/>
</dbReference>
<gene>
    <name evidence="11" type="ORF">E0H26_26195</name>
</gene>
<feature type="region of interest" description="Disordered" evidence="8">
    <location>
        <begin position="17"/>
        <end position="38"/>
    </location>
</feature>
<dbReference type="SUPFAM" id="SSF53187">
    <property type="entry name" value="Zn-dependent exopeptidases"/>
    <property type="match status" value="1"/>
</dbReference>
<keyword evidence="5" id="KW-0732">Signal</keyword>
<keyword evidence="6" id="KW-0378">Hydrolase</keyword>
<feature type="compositionally biased region" description="Basic residues" evidence="8">
    <location>
        <begin position="602"/>
        <end position="622"/>
    </location>
</feature>
<dbReference type="InterPro" id="IPR003137">
    <property type="entry name" value="PA_domain"/>
</dbReference>
<dbReference type="EMBL" id="SJJR01000026">
    <property type="protein sequence ID" value="TCB90982.1"/>
    <property type="molecule type" value="Genomic_DNA"/>
</dbReference>
<dbReference type="Pfam" id="PF02225">
    <property type="entry name" value="PA"/>
    <property type="match status" value="1"/>
</dbReference>
<dbReference type="InterPro" id="IPR007484">
    <property type="entry name" value="Peptidase_M28"/>
</dbReference>
<keyword evidence="7" id="KW-0862">Zinc</keyword>
<evidence type="ECO:0000256" key="4">
    <source>
        <dbReference type="ARBA" id="ARBA00022723"/>
    </source>
</evidence>
<dbReference type="GO" id="GO:0004177">
    <property type="term" value="F:aminopeptidase activity"/>
    <property type="evidence" value="ECO:0007669"/>
    <property type="project" value="UniProtKB-KW"/>
</dbReference>
<dbReference type="Pfam" id="PF04389">
    <property type="entry name" value="Peptidase_M28"/>
    <property type="match status" value="1"/>
</dbReference>
<dbReference type="AlphaFoldDB" id="A0A4R0G505"/>
<keyword evidence="4" id="KW-0479">Metal-binding</keyword>
<evidence type="ECO:0000256" key="5">
    <source>
        <dbReference type="ARBA" id="ARBA00022729"/>
    </source>
</evidence>
<evidence type="ECO:0000256" key="6">
    <source>
        <dbReference type="ARBA" id="ARBA00022801"/>
    </source>
</evidence>
<evidence type="ECO:0000259" key="9">
    <source>
        <dbReference type="Pfam" id="PF02225"/>
    </source>
</evidence>
<reference evidence="11 12" key="1">
    <citation type="submission" date="2019-02" db="EMBL/GenBank/DDBJ databases">
        <title>Jishengella sp. nov., isolated from a root of Zingiber montanum.</title>
        <authorList>
            <person name="Kuncharoen N."/>
            <person name="Kudo T."/>
            <person name="Masahiro Y."/>
            <person name="Ohkuma M."/>
            <person name="Tanasupawat S."/>
        </authorList>
    </citation>
    <scope>NUCLEOTIDE SEQUENCE [LARGE SCALE GENOMIC DNA]</scope>
    <source>
        <strain evidence="11 12">PLAI 1-1</strain>
    </source>
</reference>
<dbReference type="GO" id="GO:0046872">
    <property type="term" value="F:metal ion binding"/>
    <property type="evidence" value="ECO:0007669"/>
    <property type="project" value="UniProtKB-KW"/>
</dbReference>
<dbReference type="PANTHER" id="PTHR12147:SF26">
    <property type="entry name" value="PEPTIDASE M28 DOMAIN-CONTAINING PROTEIN"/>
    <property type="match status" value="1"/>
</dbReference>
<comment type="similarity">
    <text evidence="1">Belongs to the peptidase M28 family. M28A subfamily.</text>
</comment>
<keyword evidence="12" id="KW-1185">Reference proteome</keyword>
<comment type="caution">
    <text evidence="11">The sequence shown here is derived from an EMBL/GenBank/DDBJ whole genome shotgun (WGS) entry which is preliminary data.</text>
</comment>
<evidence type="ECO:0000256" key="1">
    <source>
        <dbReference type="ARBA" id="ARBA00005957"/>
    </source>
</evidence>
<dbReference type="InterPro" id="IPR045175">
    <property type="entry name" value="M28_fam"/>
</dbReference>
<proteinExistence type="inferred from homology"/>
<dbReference type="SUPFAM" id="SSF52025">
    <property type="entry name" value="PA domain"/>
    <property type="match status" value="1"/>
</dbReference>
<dbReference type="Proteomes" id="UP000292274">
    <property type="component" value="Unassembled WGS sequence"/>
</dbReference>
<dbReference type="OrthoDB" id="345880at2"/>
<feature type="region of interest" description="Disordered" evidence="8">
    <location>
        <begin position="597"/>
        <end position="622"/>
    </location>
</feature>
<sequence>MPSTSCWRAYAGSGVPRWPGDDSGARAGQGNPRGRWRAEPNVYRPRLNRHFDLPPGCTRIAQTSGARGCGEPDTQRGRTWHIVVPFSGRRVFAAIAASTLLGTVALVSPAQASPNNNTVAKLTKAVTVKGVLKHLDKFQSIANANNGTRASGTPGYDASADYVAGLLKKAGYQVSRQQFDFAFYEEFGSSFAQVTPTPTTYTDGVDYTLMDYSGAGVAQGLVVPVDLALSPPRASSSGCEASDFAGVDVVGKIALVQRGTCAFGDKVANAEAAGAIGAIVMNQGNGTPEANADRYDLFAGTLGAPVGIPAVSVSYYTGEQFAATTGLVVRIEADTTSEIRSTENVFAQTKQGRTDNVVVAGAHLDSDPAGPGFNDNGTGSAALLEVALQMAKVKPYNAVRFAWWGAEEAGLIGSQYYVDSLTEQQVADIALYLNFDMIGSPNYVFGVYDGDDSAQEGAGPGPEGSAAIEKVFEKFFASRKLPTVPSDFTGRSDYGAFIDVNIPAGGLFTGAEGVKTAEEVALFGGVAGVAYDPCYHQACDSRTPVADGADAAVYKSLGKKYKLHGNVNVFALDVNSDAVAAAVITFAFDTSAVNGVPGKAPGKGKGKGKSHGHKHGHKHHWK</sequence>
<dbReference type="InterPro" id="IPR041756">
    <property type="entry name" value="M28_SGAP-like"/>
</dbReference>